<sequence>RITILNTGTESASGVVITDTVVFDTLYFTALEFISMDTLSAADSWAFARDIDTNWQAWGIQPGIENVKGLRWLINTIFPGEARVVKFRVKIK</sequence>
<protein>
    <recommendedName>
        <fullName evidence="3">DUF11 domain-containing protein</fullName>
    </recommendedName>
</protein>
<evidence type="ECO:0000313" key="1">
    <source>
        <dbReference type="EMBL" id="PIZ18302.1"/>
    </source>
</evidence>
<accession>A0A2M7SFJ4</accession>
<dbReference type="EMBL" id="PFMR01000005">
    <property type="protein sequence ID" value="PIZ18302.1"/>
    <property type="molecule type" value="Genomic_DNA"/>
</dbReference>
<name>A0A2M7SFJ4_9BACT</name>
<gene>
    <name evidence="1" type="ORF">COY52_00170</name>
</gene>
<dbReference type="Proteomes" id="UP000229307">
    <property type="component" value="Unassembled WGS sequence"/>
</dbReference>
<reference evidence="2" key="1">
    <citation type="submission" date="2017-09" db="EMBL/GenBank/DDBJ databases">
        <title>Depth-based differentiation of microbial function through sediment-hosted aquifers and enrichment of novel symbionts in the deep terrestrial subsurface.</title>
        <authorList>
            <person name="Probst A.J."/>
            <person name="Ladd B."/>
            <person name="Jarett J.K."/>
            <person name="Geller-Mcgrath D.E."/>
            <person name="Sieber C.M.K."/>
            <person name="Emerson J.B."/>
            <person name="Anantharaman K."/>
            <person name="Thomas B.C."/>
            <person name="Malmstrom R."/>
            <person name="Stieglmeier M."/>
            <person name="Klingl A."/>
            <person name="Woyke T."/>
            <person name="Ryan C.M."/>
            <person name="Banfield J.F."/>
        </authorList>
    </citation>
    <scope>NUCLEOTIDE SEQUENCE [LARGE SCALE GENOMIC DNA]</scope>
</reference>
<proteinExistence type="predicted"/>
<feature type="non-terminal residue" evidence="1">
    <location>
        <position position="1"/>
    </location>
</feature>
<dbReference type="AlphaFoldDB" id="A0A2M7SFJ4"/>
<evidence type="ECO:0000313" key="2">
    <source>
        <dbReference type="Proteomes" id="UP000229307"/>
    </source>
</evidence>
<comment type="caution">
    <text evidence="1">The sequence shown here is derived from an EMBL/GenBank/DDBJ whole genome shotgun (WGS) entry which is preliminary data.</text>
</comment>
<evidence type="ECO:0008006" key="3">
    <source>
        <dbReference type="Google" id="ProtNLM"/>
    </source>
</evidence>
<organism evidence="1 2">
    <name type="scientific">Candidatus Desantisbacteria bacterium CG_4_10_14_0_8_um_filter_48_22</name>
    <dbReference type="NCBI Taxonomy" id="1974543"/>
    <lineage>
        <taxon>Bacteria</taxon>
        <taxon>Candidatus Desantisiibacteriota</taxon>
    </lineage>
</organism>